<keyword evidence="1" id="KW-0963">Cytoplasm</keyword>
<dbReference type="eggNOG" id="COG4977">
    <property type="taxonomic scope" value="Bacteria"/>
</dbReference>
<proteinExistence type="predicted"/>
<evidence type="ECO:0000259" key="6">
    <source>
        <dbReference type="PROSITE" id="PS01124"/>
    </source>
</evidence>
<keyword evidence="2" id="KW-0805">Transcription regulation</keyword>
<protein>
    <submittedName>
        <fullName evidence="7">AraC family transcriptional regulator</fullName>
    </submittedName>
</protein>
<dbReference type="SUPFAM" id="SSF51215">
    <property type="entry name" value="Regulatory protein AraC"/>
    <property type="match status" value="1"/>
</dbReference>
<dbReference type="PANTHER" id="PTHR46796">
    <property type="entry name" value="HTH-TYPE TRANSCRIPTIONAL ACTIVATOR RHAS-RELATED"/>
    <property type="match status" value="1"/>
</dbReference>
<evidence type="ECO:0000256" key="2">
    <source>
        <dbReference type="ARBA" id="ARBA00023015"/>
    </source>
</evidence>
<dbReference type="SUPFAM" id="SSF46689">
    <property type="entry name" value="Homeodomain-like"/>
    <property type="match status" value="2"/>
</dbReference>
<dbReference type="PATRIC" id="fig|396014.3.peg.1807"/>
<dbReference type="InterPro" id="IPR014710">
    <property type="entry name" value="RmlC-like_jellyroll"/>
</dbReference>
<evidence type="ECO:0000256" key="1">
    <source>
        <dbReference type="ARBA" id="ARBA00022490"/>
    </source>
</evidence>
<keyword evidence="5" id="KW-0804">Transcription</keyword>
<dbReference type="InterPro" id="IPR018060">
    <property type="entry name" value="HTH_AraC"/>
</dbReference>
<evidence type="ECO:0000256" key="5">
    <source>
        <dbReference type="ARBA" id="ARBA00023163"/>
    </source>
</evidence>
<name>Z9JU48_9MICO</name>
<dbReference type="PANTHER" id="PTHR46796:SF13">
    <property type="entry name" value="HTH-TYPE TRANSCRIPTIONAL ACTIVATOR RHAS"/>
    <property type="match status" value="1"/>
</dbReference>
<evidence type="ECO:0000313" key="7">
    <source>
        <dbReference type="EMBL" id="EWS81326.1"/>
    </source>
</evidence>
<dbReference type="STRING" id="396014.BF93_17325"/>
<dbReference type="InterPro" id="IPR037923">
    <property type="entry name" value="HTH-like"/>
</dbReference>
<accession>Z9JU48</accession>
<dbReference type="InterPro" id="IPR009057">
    <property type="entry name" value="Homeodomain-like_sf"/>
</dbReference>
<dbReference type="Gene3D" id="1.10.10.60">
    <property type="entry name" value="Homeodomain-like"/>
    <property type="match status" value="2"/>
</dbReference>
<comment type="caution">
    <text evidence="7">The sequence shown here is derived from an EMBL/GenBank/DDBJ whole genome shotgun (WGS) entry which is preliminary data.</text>
</comment>
<gene>
    <name evidence="7" type="ORF">BF93_17325</name>
</gene>
<dbReference type="HOGENOM" id="CLU_000445_88_3_11"/>
<dbReference type="AlphaFoldDB" id="Z9JU48"/>
<dbReference type="SMART" id="SM00342">
    <property type="entry name" value="HTH_ARAC"/>
    <property type="match status" value="1"/>
</dbReference>
<dbReference type="OrthoDB" id="2060755at2"/>
<dbReference type="GO" id="GO:0003700">
    <property type="term" value="F:DNA-binding transcription factor activity"/>
    <property type="evidence" value="ECO:0007669"/>
    <property type="project" value="InterPro"/>
</dbReference>
<dbReference type="Pfam" id="PF12833">
    <property type="entry name" value="HTH_18"/>
    <property type="match status" value="1"/>
</dbReference>
<feature type="domain" description="HTH araC/xylS-type" evidence="6">
    <location>
        <begin position="201"/>
        <end position="299"/>
    </location>
</feature>
<organism evidence="7 8">
    <name type="scientific">Brachybacterium phenoliresistens</name>
    <dbReference type="NCBI Taxonomy" id="396014"/>
    <lineage>
        <taxon>Bacteria</taxon>
        <taxon>Bacillati</taxon>
        <taxon>Actinomycetota</taxon>
        <taxon>Actinomycetes</taxon>
        <taxon>Micrococcales</taxon>
        <taxon>Dermabacteraceae</taxon>
        <taxon>Brachybacterium</taxon>
    </lineage>
</organism>
<sequence>MSLAQVARAGAIVDLAGLLETGEVDGVGVDFLSWGFYAPKPWRNWLHTHSFHEVCLAYAGEGTFTVDGTAHPVTAGDVFIARPGDVHEIISSREAPLGIAFWGVALQRPMDPGAGGSGIGERGWWSGLTRADGPLVSRSLGTLPEVVVALAEEAATPRSGYRARLQALGTMLVLETARAFASDADLAIGAVPADRTTPAVAAMDRYLADNLERPLRVRDVAAVVHLSERHAARMFAGHTGVPIMARLRALRLERAARLLLETQEPIGQIARACGYPEIRAFITAFRRAHGQAPGAFRRNRGTWHLDAEEDARR</sequence>
<dbReference type="RefSeq" id="WP_038372173.1">
    <property type="nucleotide sequence ID" value="NZ_KK069993.1"/>
</dbReference>
<keyword evidence="3" id="KW-0238">DNA-binding</keyword>
<keyword evidence="4" id="KW-0010">Activator</keyword>
<dbReference type="InterPro" id="IPR018062">
    <property type="entry name" value="HTH_AraC-typ_CS"/>
</dbReference>
<evidence type="ECO:0000256" key="3">
    <source>
        <dbReference type="ARBA" id="ARBA00023125"/>
    </source>
</evidence>
<dbReference type="EMBL" id="JDYK01000008">
    <property type="protein sequence ID" value="EWS81326.1"/>
    <property type="molecule type" value="Genomic_DNA"/>
</dbReference>
<dbReference type="PROSITE" id="PS01124">
    <property type="entry name" value="HTH_ARAC_FAMILY_2"/>
    <property type="match status" value="1"/>
</dbReference>
<dbReference type="GO" id="GO:0043565">
    <property type="term" value="F:sequence-specific DNA binding"/>
    <property type="evidence" value="ECO:0007669"/>
    <property type="project" value="InterPro"/>
</dbReference>
<evidence type="ECO:0000256" key="4">
    <source>
        <dbReference type="ARBA" id="ARBA00023159"/>
    </source>
</evidence>
<keyword evidence="8" id="KW-1185">Reference proteome</keyword>
<dbReference type="eggNOG" id="COG1917">
    <property type="taxonomic scope" value="Bacteria"/>
</dbReference>
<evidence type="ECO:0000313" key="8">
    <source>
        <dbReference type="Proteomes" id="UP000023067"/>
    </source>
</evidence>
<dbReference type="Pfam" id="PF02311">
    <property type="entry name" value="AraC_binding"/>
    <property type="match status" value="1"/>
</dbReference>
<dbReference type="PROSITE" id="PS00041">
    <property type="entry name" value="HTH_ARAC_FAMILY_1"/>
    <property type="match status" value="1"/>
</dbReference>
<dbReference type="InterPro" id="IPR003313">
    <property type="entry name" value="AraC-bd"/>
</dbReference>
<reference evidence="7 8" key="1">
    <citation type="submission" date="2014-02" db="EMBL/GenBank/DDBJ databases">
        <title>Genome sequence of Brachybacterium phenoliresistens strain W13A50.</title>
        <authorList>
            <person name="Wang X."/>
        </authorList>
    </citation>
    <scope>NUCLEOTIDE SEQUENCE [LARGE SCALE GENOMIC DNA]</scope>
    <source>
        <strain evidence="7 8">W13A50</strain>
    </source>
</reference>
<dbReference type="InterPro" id="IPR050204">
    <property type="entry name" value="AraC_XylS_family_regulators"/>
</dbReference>
<dbReference type="Gene3D" id="2.60.120.10">
    <property type="entry name" value="Jelly Rolls"/>
    <property type="match status" value="1"/>
</dbReference>
<dbReference type="Proteomes" id="UP000023067">
    <property type="component" value="Unassembled WGS sequence"/>
</dbReference>